<name>A0A841HGZ5_9GAMM</name>
<evidence type="ECO:0000256" key="1">
    <source>
        <dbReference type="SAM" id="MobiDB-lite"/>
    </source>
</evidence>
<reference evidence="2 3" key="1">
    <citation type="submission" date="2020-08" db="EMBL/GenBank/DDBJ databases">
        <title>Genomic Encyclopedia of Type Strains, Phase IV (KMG-IV): sequencing the most valuable type-strain genomes for metagenomic binning, comparative biology and taxonomic classification.</title>
        <authorList>
            <person name="Goeker M."/>
        </authorList>
    </citation>
    <scope>NUCLEOTIDE SEQUENCE [LARGE SCALE GENOMIC DNA]</scope>
    <source>
        <strain evidence="2 3">DSM 26723</strain>
    </source>
</reference>
<keyword evidence="3" id="KW-1185">Reference proteome</keyword>
<dbReference type="EMBL" id="JACHHZ010000001">
    <property type="protein sequence ID" value="MBB6092197.1"/>
    <property type="molecule type" value="Genomic_DNA"/>
</dbReference>
<feature type="compositionally biased region" description="Polar residues" evidence="1">
    <location>
        <begin position="95"/>
        <end position="105"/>
    </location>
</feature>
<comment type="caution">
    <text evidence="2">The sequence shown here is derived from an EMBL/GenBank/DDBJ whole genome shotgun (WGS) entry which is preliminary data.</text>
</comment>
<dbReference type="AlphaFoldDB" id="A0A841HGZ5"/>
<gene>
    <name evidence="2" type="ORF">HNQ60_001043</name>
</gene>
<proteinExistence type="predicted"/>
<accession>A0A841HGZ5</accession>
<sequence>MNTVADIPQRQSLREQVEQLLPTWQSWYPSLFHAAEDLGLIRARVCAPSSLMLSSRHAGVQEEAMRAFKEQWSVEDEPELPPPQHLQLMKRIQQQARFGKNTKSTGRPPMKRQGR</sequence>
<evidence type="ECO:0000313" key="2">
    <source>
        <dbReference type="EMBL" id="MBB6092197.1"/>
    </source>
</evidence>
<feature type="region of interest" description="Disordered" evidence="1">
    <location>
        <begin position="95"/>
        <end position="115"/>
    </location>
</feature>
<dbReference type="Proteomes" id="UP000588068">
    <property type="component" value="Unassembled WGS sequence"/>
</dbReference>
<protein>
    <submittedName>
        <fullName evidence="2">Uncharacterized protein</fullName>
    </submittedName>
</protein>
<organism evidence="2 3">
    <name type="scientific">Povalibacter uvarum</name>
    <dbReference type="NCBI Taxonomy" id="732238"/>
    <lineage>
        <taxon>Bacteria</taxon>
        <taxon>Pseudomonadati</taxon>
        <taxon>Pseudomonadota</taxon>
        <taxon>Gammaproteobacteria</taxon>
        <taxon>Steroidobacterales</taxon>
        <taxon>Steroidobacteraceae</taxon>
        <taxon>Povalibacter</taxon>
    </lineage>
</organism>
<evidence type="ECO:0000313" key="3">
    <source>
        <dbReference type="Proteomes" id="UP000588068"/>
    </source>
</evidence>
<dbReference type="RefSeq" id="WP_184329940.1">
    <property type="nucleotide sequence ID" value="NZ_JACHHZ010000001.1"/>
</dbReference>